<sequence>MNAATLLTEALNGIPAAVRKTLYFVIAGLSGVALLWVGYYEFVGAVAPAGLAFAAEKVVPVLTVALGVVAGSNTVTKAQAEKIDQTAAGTATVEPEPFDPDEYDDPDADPDADDAELAADPFGHLDDAEPVGERAAQ</sequence>
<reference evidence="3 4" key="1">
    <citation type="submission" date="2019-03" db="EMBL/GenBank/DDBJ databases">
        <title>Genomic Encyclopedia of Archaeal and Bacterial Type Strains, Phase II (KMG-II): from individual species to whole genera.</title>
        <authorList>
            <person name="Goeker M."/>
        </authorList>
    </citation>
    <scope>NUCLEOTIDE SEQUENCE [LARGE SCALE GENOMIC DNA]</scope>
    <source>
        <strain evidence="3 4">DSM 24323</strain>
    </source>
</reference>
<evidence type="ECO:0000313" key="4">
    <source>
        <dbReference type="Proteomes" id="UP000295371"/>
    </source>
</evidence>
<evidence type="ECO:0000313" key="3">
    <source>
        <dbReference type="EMBL" id="TDT31088.1"/>
    </source>
</evidence>
<feature type="transmembrane region" description="Helical" evidence="2">
    <location>
        <begin position="21"/>
        <end position="39"/>
    </location>
</feature>
<keyword evidence="2" id="KW-1133">Transmembrane helix</keyword>
<keyword evidence="4" id="KW-1185">Reference proteome</keyword>
<dbReference type="RefSeq" id="WP_133755403.1">
    <property type="nucleotide sequence ID" value="NZ_SOAW01000002.1"/>
</dbReference>
<dbReference type="AlphaFoldDB" id="A0A4V3EN21"/>
<evidence type="ECO:0008006" key="5">
    <source>
        <dbReference type="Google" id="ProtNLM"/>
    </source>
</evidence>
<organism evidence="3 4">
    <name type="scientific">Naumannella halotolerans</name>
    <dbReference type="NCBI Taxonomy" id="993414"/>
    <lineage>
        <taxon>Bacteria</taxon>
        <taxon>Bacillati</taxon>
        <taxon>Actinomycetota</taxon>
        <taxon>Actinomycetes</taxon>
        <taxon>Propionibacteriales</taxon>
        <taxon>Propionibacteriaceae</taxon>
        <taxon>Naumannella</taxon>
    </lineage>
</organism>
<keyword evidence="2" id="KW-0472">Membrane</keyword>
<evidence type="ECO:0000256" key="1">
    <source>
        <dbReference type="SAM" id="MobiDB-lite"/>
    </source>
</evidence>
<feature type="compositionally biased region" description="Acidic residues" evidence="1">
    <location>
        <begin position="96"/>
        <end position="117"/>
    </location>
</feature>
<gene>
    <name evidence="3" type="ORF">CLV29_2501</name>
</gene>
<feature type="region of interest" description="Disordered" evidence="1">
    <location>
        <begin position="80"/>
        <end position="137"/>
    </location>
</feature>
<evidence type="ECO:0000256" key="2">
    <source>
        <dbReference type="SAM" id="Phobius"/>
    </source>
</evidence>
<accession>A0A4V3EN21</accession>
<proteinExistence type="predicted"/>
<comment type="caution">
    <text evidence="3">The sequence shown here is derived from an EMBL/GenBank/DDBJ whole genome shotgun (WGS) entry which is preliminary data.</text>
</comment>
<keyword evidence="2" id="KW-0812">Transmembrane</keyword>
<feature type="transmembrane region" description="Helical" evidence="2">
    <location>
        <begin position="45"/>
        <end position="69"/>
    </location>
</feature>
<dbReference type="EMBL" id="SOAW01000002">
    <property type="protein sequence ID" value="TDT31088.1"/>
    <property type="molecule type" value="Genomic_DNA"/>
</dbReference>
<dbReference type="Proteomes" id="UP000295371">
    <property type="component" value="Unassembled WGS sequence"/>
</dbReference>
<protein>
    <recommendedName>
        <fullName evidence="5">Holin</fullName>
    </recommendedName>
</protein>
<name>A0A4V3EN21_9ACTN</name>